<evidence type="ECO:0000313" key="4">
    <source>
        <dbReference type="Proteomes" id="UP000600171"/>
    </source>
</evidence>
<dbReference type="AlphaFoldDB" id="A0A917IY23"/>
<sequence length="159" mass="17415">MRHAAIARVRGVFTDITATAIIDQDINQSEIDVAIQVASIDTQIEARDKHLRSEDFFNAKKYPTMTFVSTSFNLDGEDLTLVGDLTLRGVTKSVELKGTFNGVVDDHMDTTRFGASLTGEISRKDFGVYWNAPLVSGGFAVGDTISLNLEVEFTAPETH</sequence>
<evidence type="ECO:0000259" key="2">
    <source>
        <dbReference type="SMART" id="SM00867"/>
    </source>
</evidence>
<dbReference type="Gene3D" id="2.40.128.110">
    <property type="entry name" value="Lipid/polyisoprenoid-binding, YceI-like"/>
    <property type="match status" value="1"/>
</dbReference>
<dbReference type="PANTHER" id="PTHR34406:SF1">
    <property type="entry name" value="PROTEIN YCEI"/>
    <property type="match status" value="1"/>
</dbReference>
<dbReference type="Proteomes" id="UP000600171">
    <property type="component" value="Unassembled WGS sequence"/>
</dbReference>
<dbReference type="InterPro" id="IPR007372">
    <property type="entry name" value="Lipid/polyisoprenoid-bd_YceI"/>
</dbReference>
<comment type="caution">
    <text evidence="3">The sequence shown here is derived from an EMBL/GenBank/DDBJ whole genome shotgun (WGS) entry which is preliminary data.</text>
</comment>
<proteinExistence type="inferred from homology"/>
<name>A0A917IY23_9MICC</name>
<gene>
    <name evidence="3" type="ORF">GCM10007359_21990</name>
</gene>
<dbReference type="InterPro" id="IPR036761">
    <property type="entry name" value="TTHA0802/YceI-like_sf"/>
</dbReference>
<feature type="domain" description="Lipid/polyisoprenoid-binding YceI-like" evidence="2">
    <location>
        <begin position="1"/>
        <end position="154"/>
    </location>
</feature>
<comment type="similarity">
    <text evidence="1">Belongs to the UPF0312 family.</text>
</comment>
<dbReference type="SMART" id="SM00867">
    <property type="entry name" value="YceI"/>
    <property type="match status" value="1"/>
</dbReference>
<dbReference type="PANTHER" id="PTHR34406">
    <property type="entry name" value="PROTEIN YCEI"/>
    <property type="match status" value="1"/>
</dbReference>
<dbReference type="EMBL" id="BMDC01000005">
    <property type="protein sequence ID" value="GGH67154.1"/>
    <property type="molecule type" value="Genomic_DNA"/>
</dbReference>
<evidence type="ECO:0000256" key="1">
    <source>
        <dbReference type="ARBA" id="ARBA00008812"/>
    </source>
</evidence>
<keyword evidence="4" id="KW-1185">Reference proteome</keyword>
<dbReference type="Pfam" id="PF04264">
    <property type="entry name" value="YceI"/>
    <property type="match status" value="1"/>
</dbReference>
<dbReference type="SUPFAM" id="SSF101874">
    <property type="entry name" value="YceI-like"/>
    <property type="match status" value="1"/>
</dbReference>
<reference evidence="3 4" key="1">
    <citation type="journal article" date="2014" name="Int. J. Syst. Evol. Microbiol.">
        <title>Complete genome sequence of Corynebacterium casei LMG S-19264T (=DSM 44701T), isolated from a smear-ripened cheese.</title>
        <authorList>
            <consortium name="US DOE Joint Genome Institute (JGI-PGF)"/>
            <person name="Walter F."/>
            <person name="Albersmeier A."/>
            <person name="Kalinowski J."/>
            <person name="Ruckert C."/>
        </authorList>
    </citation>
    <scope>NUCLEOTIDE SEQUENCE [LARGE SCALE GENOMIC DNA]</scope>
    <source>
        <strain evidence="3 4">CCM 8669</strain>
    </source>
</reference>
<protein>
    <submittedName>
        <fullName evidence="3">Polyisoprenoid-binding protein</fullName>
    </submittedName>
</protein>
<evidence type="ECO:0000313" key="3">
    <source>
        <dbReference type="EMBL" id="GGH67154.1"/>
    </source>
</evidence>
<organism evidence="3 4">
    <name type="scientific">Rothia aerolata</name>
    <dbReference type="NCBI Taxonomy" id="1812262"/>
    <lineage>
        <taxon>Bacteria</taxon>
        <taxon>Bacillati</taxon>
        <taxon>Actinomycetota</taxon>
        <taxon>Actinomycetes</taxon>
        <taxon>Micrococcales</taxon>
        <taxon>Micrococcaceae</taxon>
        <taxon>Rothia</taxon>
    </lineage>
</organism>
<accession>A0A917IY23</accession>